<evidence type="ECO:0000313" key="4">
    <source>
        <dbReference type="Proteomes" id="UP000298652"/>
    </source>
</evidence>
<dbReference type="AlphaFoldDB" id="A0A4V6D255"/>
<protein>
    <submittedName>
        <fullName evidence="3">Uncharacterized protein</fullName>
    </submittedName>
</protein>
<evidence type="ECO:0000256" key="1">
    <source>
        <dbReference type="ARBA" id="ARBA00022729"/>
    </source>
</evidence>
<dbReference type="PANTHER" id="PTHR33184:SF75">
    <property type="entry name" value="TPD1 PROTEIN HOMOLOG 1B"/>
    <property type="match status" value="1"/>
</dbReference>
<keyword evidence="4" id="KW-1185">Reference proteome</keyword>
<gene>
    <name evidence="3" type="ORF">SEVIR_9G487500v2</name>
</gene>
<feature type="chain" id="PRO_5020367938" evidence="2">
    <location>
        <begin position="23"/>
        <end position="154"/>
    </location>
</feature>
<evidence type="ECO:0000313" key="3">
    <source>
        <dbReference type="EMBL" id="TKV97335.1"/>
    </source>
</evidence>
<organism evidence="3 4">
    <name type="scientific">Setaria viridis</name>
    <name type="common">Green bristlegrass</name>
    <name type="synonym">Setaria italica subsp. viridis</name>
    <dbReference type="NCBI Taxonomy" id="4556"/>
    <lineage>
        <taxon>Eukaryota</taxon>
        <taxon>Viridiplantae</taxon>
        <taxon>Streptophyta</taxon>
        <taxon>Embryophyta</taxon>
        <taxon>Tracheophyta</taxon>
        <taxon>Spermatophyta</taxon>
        <taxon>Magnoliopsida</taxon>
        <taxon>Liliopsida</taxon>
        <taxon>Poales</taxon>
        <taxon>Poaceae</taxon>
        <taxon>PACMAD clade</taxon>
        <taxon>Panicoideae</taxon>
        <taxon>Panicodae</taxon>
        <taxon>Paniceae</taxon>
        <taxon>Cenchrinae</taxon>
        <taxon>Setaria</taxon>
    </lineage>
</organism>
<name>A0A4V6D255_SETVI</name>
<keyword evidence="1 2" id="KW-0732">Signal</keyword>
<dbReference type="InterPro" id="IPR040361">
    <property type="entry name" value="TPD1"/>
</dbReference>
<proteinExistence type="predicted"/>
<dbReference type="PANTHER" id="PTHR33184">
    <property type="entry name" value="PROTEIN TAPETUM DETERMINANT 1-LIKE-RELATED"/>
    <property type="match status" value="1"/>
</dbReference>
<dbReference type="Gramene" id="TKV97335">
    <property type="protein sequence ID" value="TKV97335"/>
    <property type="gene ID" value="SEVIR_9G487500v2"/>
</dbReference>
<dbReference type="GO" id="GO:0001709">
    <property type="term" value="P:cell fate determination"/>
    <property type="evidence" value="ECO:0007669"/>
    <property type="project" value="TreeGrafter"/>
</dbReference>
<accession>A0A4V6D255</accession>
<dbReference type="Proteomes" id="UP000298652">
    <property type="component" value="Chromosome 9"/>
</dbReference>
<dbReference type="EMBL" id="CM016560">
    <property type="protein sequence ID" value="TKV97335.1"/>
    <property type="molecule type" value="Genomic_DNA"/>
</dbReference>
<feature type="signal peptide" evidence="2">
    <location>
        <begin position="1"/>
        <end position="22"/>
    </location>
</feature>
<sequence>MGNAAAVVVVSLLLACDGSGDASSSSPVKQHQRQPASARVGETVFDPNCEDDVNLSQVDEGPQPGGEPGFRTLQVEIINTSIDRRTLHNVRVSCGGFSNDGACYLQIPDGFSRISDSECVVNGGGEFRPNEKRRVEFEYASKSEYPFAVTSVSC</sequence>
<dbReference type="Pfam" id="PF24068">
    <property type="entry name" value="TPD1_C"/>
    <property type="match status" value="1"/>
</dbReference>
<evidence type="ECO:0000256" key="2">
    <source>
        <dbReference type="SAM" id="SignalP"/>
    </source>
</evidence>
<reference evidence="3" key="1">
    <citation type="submission" date="2019-03" db="EMBL/GenBank/DDBJ databases">
        <title>WGS assembly of Setaria viridis.</title>
        <authorList>
            <person name="Huang P."/>
            <person name="Jenkins J."/>
            <person name="Grimwood J."/>
            <person name="Barry K."/>
            <person name="Healey A."/>
            <person name="Mamidi S."/>
            <person name="Sreedasyam A."/>
            <person name="Shu S."/>
            <person name="Feldman M."/>
            <person name="Wu J."/>
            <person name="Yu Y."/>
            <person name="Chen C."/>
            <person name="Johnson J."/>
            <person name="Rokhsar D."/>
            <person name="Baxter I."/>
            <person name="Schmutz J."/>
            <person name="Brutnell T."/>
            <person name="Kellogg E."/>
        </authorList>
    </citation>
    <scope>NUCLEOTIDE SEQUENCE [LARGE SCALE GENOMIC DNA]</scope>
</reference>